<evidence type="ECO:0000313" key="2">
    <source>
        <dbReference type="EMBL" id="CAJ64964.1"/>
    </source>
</evidence>
<dbReference type="HOGENOM" id="CLU_752091_0_0_11"/>
<keyword evidence="3" id="KW-1185">Reference proteome</keyword>
<dbReference type="EMBL" id="CT573213">
    <property type="protein sequence ID" value="CAJ64964.1"/>
    <property type="molecule type" value="Genomic_DNA"/>
</dbReference>
<feature type="region of interest" description="Disordered" evidence="1">
    <location>
        <begin position="387"/>
        <end position="424"/>
    </location>
</feature>
<dbReference type="STRING" id="326424.FRAAL6341"/>
<sequence length="424" mass="45241">MNPATLAASRRFPLVGRPRPACPALPDRVNEIADIAQGAVQEGADGLAEGAHALNKAALVASDCGMPTLARDLCWQHINIYRSADRPLTVLQTRYMLEPVLNLARLHFRAGADDRALRLLTSMYRAVTSHTDLVVDGHALPSTGLTGTRHDHHKLREWVWLHLVGDGIRALALAGRWDDAVAHARAHRGIGLHLMEGRQAKILAHCLNGRPAAAITALAGSTPEQPWELQVASCLNVMCTDGTPASRNIDEMIEHFVGQEPMPGYVVFRAQLGLTVATLARTTDRAAANGVLAQVADEVIKAGDGYAARDVLRHPDTRAADLTSEQGSALVDVLTSSGLEAGRLPEPLLRSLLSSARTAAEALNSSIPLRDHLVAVEASPRPGVHLNARNCAPGLPAEQPGVEGGETDPVRPRGSRGHRLADLP</sequence>
<organism evidence="2 3">
    <name type="scientific">Frankia alni (strain DSM 45986 / CECT 9034 / ACN14a)</name>
    <dbReference type="NCBI Taxonomy" id="326424"/>
    <lineage>
        <taxon>Bacteria</taxon>
        <taxon>Bacillati</taxon>
        <taxon>Actinomycetota</taxon>
        <taxon>Actinomycetes</taxon>
        <taxon>Frankiales</taxon>
        <taxon>Frankiaceae</taxon>
        <taxon>Frankia</taxon>
    </lineage>
</organism>
<reference evidence="2 3" key="1">
    <citation type="journal article" date="2007" name="Genome Res.">
        <title>Genome characteristics of facultatively symbiotic Frankia sp. strains reflect host range and host plant biogeography.</title>
        <authorList>
            <person name="Normand P."/>
            <person name="Lapierre P."/>
            <person name="Tisa L.S."/>
            <person name="Gogarten J.P."/>
            <person name="Alloisio N."/>
            <person name="Bagnarol E."/>
            <person name="Bassi C.A."/>
            <person name="Berry A.M."/>
            <person name="Bickhart D.M."/>
            <person name="Choisne N."/>
            <person name="Couloux A."/>
            <person name="Cournoyer B."/>
            <person name="Cruveiller S."/>
            <person name="Daubin V."/>
            <person name="Demange N."/>
            <person name="Francino M.P."/>
            <person name="Goltsman E."/>
            <person name="Huang Y."/>
            <person name="Kopp O.R."/>
            <person name="Labarre L."/>
            <person name="Lapidus A."/>
            <person name="Lavire C."/>
            <person name="Marechal J."/>
            <person name="Martinez M."/>
            <person name="Mastronunzio J.E."/>
            <person name="Mullin B.C."/>
            <person name="Niemann J."/>
            <person name="Pujic P."/>
            <person name="Rawnsley T."/>
            <person name="Rouy Z."/>
            <person name="Schenowitz C."/>
            <person name="Sellstedt A."/>
            <person name="Tavares F."/>
            <person name="Tomkins J.P."/>
            <person name="Vallenet D."/>
            <person name="Valverde C."/>
            <person name="Wall L.G."/>
            <person name="Wang Y."/>
            <person name="Medigue C."/>
            <person name="Benson D.R."/>
        </authorList>
    </citation>
    <scope>NUCLEOTIDE SEQUENCE [LARGE SCALE GENOMIC DNA]</scope>
    <source>
        <strain evidence="3">DSM 45986 / CECT 9034 / ACN14a</strain>
    </source>
</reference>
<dbReference type="Proteomes" id="UP000000657">
    <property type="component" value="Chromosome"/>
</dbReference>
<evidence type="ECO:0000256" key="1">
    <source>
        <dbReference type="SAM" id="MobiDB-lite"/>
    </source>
</evidence>
<accession>Q0RC64</accession>
<dbReference type="KEGG" id="fal:FRAAL6341"/>
<name>Q0RC64_FRAAA</name>
<dbReference type="RefSeq" id="WP_011607388.1">
    <property type="nucleotide sequence ID" value="NC_008278.1"/>
</dbReference>
<gene>
    <name evidence="2" type="ordered locus">FRAAL6341</name>
</gene>
<protein>
    <submittedName>
        <fullName evidence="2">Uncharacterized protein</fullName>
    </submittedName>
</protein>
<evidence type="ECO:0000313" key="3">
    <source>
        <dbReference type="Proteomes" id="UP000000657"/>
    </source>
</evidence>
<proteinExistence type="predicted"/>
<dbReference type="AlphaFoldDB" id="Q0RC64"/>
<dbReference type="eggNOG" id="ENOG5033RYS">
    <property type="taxonomic scope" value="Bacteria"/>
</dbReference>